<keyword evidence="3" id="KW-1185">Reference proteome</keyword>
<organism evidence="2 3">
    <name type="scientific">Phakopsora pachyrhizi</name>
    <name type="common">Asian soybean rust disease fungus</name>
    <dbReference type="NCBI Taxonomy" id="170000"/>
    <lineage>
        <taxon>Eukaryota</taxon>
        <taxon>Fungi</taxon>
        <taxon>Dikarya</taxon>
        <taxon>Basidiomycota</taxon>
        <taxon>Pucciniomycotina</taxon>
        <taxon>Pucciniomycetes</taxon>
        <taxon>Pucciniales</taxon>
        <taxon>Phakopsoraceae</taxon>
        <taxon>Phakopsora</taxon>
    </lineage>
</organism>
<dbReference type="EMBL" id="CALTRL010000539">
    <property type="protein sequence ID" value="CAH7668526.1"/>
    <property type="molecule type" value="Genomic_DNA"/>
</dbReference>
<accession>A0AAV0ALX1</accession>
<reference evidence="2" key="1">
    <citation type="submission" date="2022-06" db="EMBL/GenBank/DDBJ databases">
        <authorList>
            <consortium name="SYNGENTA / RWTH Aachen University"/>
        </authorList>
    </citation>
    <scope>NUCLEOTIDE SEQUENCE</scope>
</reference>
<protein>
    <submittedName>
        <fullName evidence="2">Uncharacterized protein</fullName>
    </submittedName>
</protein>
<dbReference type="AlphaFoldDB" id="A0AAV0ALX1"/>
<feature type="region of interest" description="Disordered" evidence="1">
    <location>
        <begin position="32"/>
        <end position="76"/>
    </location>
</feature>
<evidence type="ECO:0000313" key="3">
    <source>
        <dbReference type="Proteomes" id="UP001153365"/>
    </source>
</evidence>
<sequence>MRTRDLIAISNMVLRTTEVFDQKMIEIDQEIHTGPGLRTPPVKGRRARGKAGKEQHSKSTECHESAIQAQGKYEKE</sequence>
<dbReference type="Proteomes" id="UP001153365">
    <property type="component" value="Unassembled WGS sequence"/>
</dbReference>
<evidence type="ECO:0000313" key="2">
    <source>
        <dbReference type="EMBL" id="CAH7668526.1"/>
    </source>
</evidence>
<feature type="compositionally biased region" description="Basic and acidic residues" evidence="1">
    <location>
        <begin position="51"/>
        <end position="64"/>
    </location>
</feature>
<evidence type="ECO:0000256" key="1">
    <source>
        <dbReference type="SAM" id="MobiDB-lite"/>
    </source>
</evidence>
<comment type="caution">
    <text evidence="2">The sequence shown here is derived from an EMBL/GenBank/DDBJ whole genome shotgun (WGS) entry which is preliminary data.</text>
</comment>
<gene>
    <name evidence="2" type="ORF">PPACK8108_LOCUS3043</name>
</gene>
<proteinExistence type="predicted"/>
<name>A0AAV0ALX1_PHAPC</name>